<evidence type="ECO:0000256" key="9">
    <source>
        <dbReference type="SAM" id="MobiDB-lite"/>
    </source>
</evidence>
<keyword evidence="2 8" id="KW-0863">Zinc-finger</keyword>
<dbReference type="CDD" id="cd00202">
    <property type="entry name" value="ZnF_GATA"/>
    <property type="match status" value="1"/>
</dbReference>
<evidence type="ECO:0000256" key="7">
    <source>
        <dbReference type="ARBA" id="ARBA00024019"/>
    </source>
</evidence>
<dbReference type="GO" id="GO:0006355">
    <property type="term" value="P:regulation of DNA-templated transcription"/>
    <property type="evidence" value="ECO:0007669"/>
    <property type="project" value="InterPro"/>
</dbReference>
<accession>A0A7S0SHU2</accession>
<evidence type="ECO:0000259" key="10">
    <source>
        <dbReference type="PROSITE" id="PS50114"/>
    </source>
</evidence>
<dbReference type="PANTHER" id="PTHR46813:SF16">
    <property type="entry name" value="GATA TRANSCRIPTION FACTOR 18"/>
    <property type="match status" value="1"/>
</dbReference>
<reference evidence="11" key="1">
    <citation type="submission" date="2021-01" db="EMBL/GenBank/DDBJ databases">
        <authorList>
            <person name="Corre E."/>
            <person name="Pelletier E."/>
            <person name="Niang G."/>
            <person name="Scheremetjew M."/>
            <person name="Finn R."/>
            <person name="Kale V."/>
            <person name="Holt S."/>
            <person name="Cochrane G."/>
            <person name="Meng A."/>
            <person name="Brown T."/>
            <person name="Cohen L."/>
        </authorList>
    </citation>
    <scope>NUCLEOTIDE SEQUENCE</scope>
    <source>
        <strain evidence="11">SL-175</strain>
    </source>
</reference>
<dbReference type="Gene3D" id="3.30.50.10">
    <property type="entry name" value="Erythroid Transcription Factor GATA-1, subunit A"/>
    <property type="match status" value="1"/>
</dbReference>
<dbReference type="SUPFAM" id="SSF57716">
    <property type="entry name" value="Glucocorticoid receptor-like (DNA-binding domain)"/>
    <property type="match status" value="1"/>
</dbReference>
<keyword evidence="5" id="KW-0238">DNA-binding</keyword>
<organism evidence="11">
    <name type="scientific">Mantoniella antarctica</name>
    <dbReference type="NCBI Taxonomy" id="81844"/>
    <lineage>
        <taxon>Eukaryota</taxon>
        <taxon>Viridiplantae</taxon>
        <taxon>Chlorophyta</taxon>
        <taxon>Mamiellophyceae</taxon>
        <taxon>Mamiellales</taxon>
        <taxon>Mamiellaceae</taxon>
        <taxon>Mantoniella</taxon>
    </lineage>
</organism>
<dbReference type="Gene3D" id="2.130.10.10">
    <property type="entry name" value="YVTN repeat-like/Quinoprotein amine dehydrogenase"/>
    <property type="match status" value="1"/>
</dbReference>
<gene>
    <name evidence="11" type="ORF">MANT1106_LOCUS9683</name>
</gene>
<dbReference type="InterPro" id="IPR011044">
    <property type="entry name" value="Quino_amine_DH_bsu"/>
</dbReference>
<feature type="compositionally biased region" description="Polar residues" evidence="9">
    <location>
        <begin position="555"/>
        <end position="565"/>
    </location>
</feature>
<feature type="region of interest" description="Disordered" evidence="9">
    <location>
        <begin position="542"/>
        <end position="565"/>
    </location>
</feature>
<protein>
    <recommendedName>
        <fullName evidence="10">GATA-type domain-containing protein</fullName>
    </recommendedName>
</protein>
<keyword evidence="1" id="KW-0479">Metal-binding</keyword>
<dbReference type="EMBL" id="HBFC01016385">
    <property type="protein sequence ID" value="CAD8707000.1"/>
    <property type="molecule type" value="Transcribed_RNA"/>
</dbReference>
<keyword evidence="4" id="KW-0805">Transcription regulation</keyword>
<name>A0A7S0SHU2_9CHLO</name>
<dbReference type="InterPro" id="IPR015943">
    <property type="entry name" value="WD40/YVTN_repeat-like_dom_sf"/>
</dbReference>
<dbReference type="SMART" id="SM00401">
    <property type="entry name" value="ZnF_GATA"/>
    <property type="match status" value="1"/>
</dbReference>
<evidence type="ECO:0000313" key="11">
    <source>
        <dbReference type="EMBL" id="CAD8707000.1"/>
    </source>
</evidence>
<dbReference type="GO" id="GO:0008270">
    <property type="term" value="F:zinc ion binding"/>
    <property type="evidence" value="ECO:0007669"/>
    <property type="project" value="UniProtKB-KW"/>
</dbReference>
<evidence type="ECO:0000256" key="6">
    <source>
        <dbReference type="ARBA" id="ARBA00023163"/>
    </source>
</evidence>
<evidence type="ECO:0000256" key="5">
    <source>
        <dbReference type="ARBA" id="ARBA00023125"/>
    </source>
</evidence>
<dbReference type="AlphaFoldDB" id="A0A7S0SHU2"/>
<dbReference type="Pfam" id="PF00320">
    <property type="entry name" value="GATA"/>
    <property type="match status" value="1"/>
</dbReference>
<evidence type="ECO:0000256" key="3">
    <source>
        <dbReference type="ARBA" id="ARBA00022833"/>
    </source>
</evidence>
<keyword evidence="6" id="KW-0804">Transcription</keyword>
<evidence type="ECO:0000256" key="1">
    <source>
        <dbReference type="ARBA" id="ARBA00022723"/>
    </source>
</evidence>
<keyword evidence="3" id="KW-0862">Zinc</keyword>
<dbReference type="PANTHER" id="PTHR46813">
    <property type="entry name" value="GATA TRANSCRIPTION FACTOR 18"/>
    <property type="match status" value="1"/>
</dbReference>
<dbReference type="GO" id="GO:0043565">
    <property type="term" value="F:sequence-specific DNA binding"/>
    <property type="evidence" value="ECO:0007669"/>
    <property type="project" value="InterPro"/>
</dbReference>
<sequence>MAKARASLQEDNFMYEPPQARHSATQMKYVAENLLAHVATGGISLMNVATLAEVARIKCNGRVVTLATRPEAAKLAYTDDANASKVHVVDLSGYSGSLGDVAAAASVGALEVPFAVKHLAFSLDGTLLLTVGASSATLWRWEDGVALQHNTFAADEVGVGAAFCPGLETPTFVVVGQTAARFVQLANIDDGEFSGERRLKTSRVTVPDRPGATVTSFCWSRRGLWLGLRCGALALARLENPASVAAVHMVSTDGCFGAGAAITQLESCPDGGCLVAINCGVRCYWVSADATVTAAVTLGHEACSVAVAPGAAAHRTNLFLVASLHTPGTFARVTACPAVGQTDLTRDVEYVNVNTVAAHDATGVVHIVRSAATLNQVPPLVEMQTLLNRVPSLKQIVRVPSLMELNARVSMPPAVPAAALAMPSLPLRPAPTTAVAAVSAVGFVNTARSQPSRPTSYAAAGCASGAAAAAGDTGEDGGLSPVPCPGKVCAHCHTMETPLWRYGPMGPKTLCNACGVRHTREEGITNRQARMRAHGVSVTPCHLSGGGGDGGASRPQRTTCSAVPS</sequence>
<dbReference type="SUPFAM" id="SSF50969">
    <property type="entry name" value="YVTN repeat-like/Quinoprotein amine dehydrogenase"/>
    <property type="match status" value="1"/>
</dbReference>
<evidence type="ECO:0000256" key="2">
    <source>
        <dbReference type="ARBA" id="ARBA00022771"/>
    </source>
</evidence>
<dbReference type="PROSITE" id="PS50114">
    <property type="entry name" value="GATA_ZN_FINGER_2"/>
    <property type="match status" value="1"/>
</dbReference>
<dbReference type="InterPro" id="IPR013088">
    <property type="entry name" value="Znf_NHR/GATA"/>
</dbReference>
<evidence type="ECO:0000256" key="8">
    <source>
        <dbReference type="PROSITE-ProRule" id="PRU00094"/>
    </source>
</evidence>
<feature type="domain" description="GATA-type" evidence="10">
    <location>
        <begin position="483"/>
        <end position="518"/>
    </location>
</feature>
<evidence type="ECO:0000256" key="4">
    <source>
        <dbReference type="ARBA" id="ARBA00023015"/>
    </source>
</evidence>
<proteinExistence type="inferred from homology"/>
<dbReference type="InterPro" id="IPR000679">
    <property type="entry name" value="Znf_GATA"/>
</dbReference>
<comment type="similarity">
    <text evidence="7">Belongs to the type IV zinc-finger family. Class B subfamily.</text>
</comment>